<dbReference type="AlphaFoldDB" id="A0A0N0RFA0"/>
<evidence type="ECO:0000256" key="2">
    <source>
        <dbReference type="SAM" id="Phobius"/>
    </source>
</evidence>
<feature type="region of interest" description="Disordered" evidence="1">
    <location>
        <begin position="1"/>
        <end position="21"/>
    </location>
</feature>
<reference evidence="4" key="2">
    <citation type="submission" date="2015-08" db="EMBL/GenBank/DDBJ databases">
        <title>Draft Genome Sequence of a Heterotrophic Facultative Anaerobic Bacterium Ardenticatena maritima Strain 110S.</title>
        <authorList>
            <person name="Kawaichi S."/>
            <person name="Yoshida T."/>
            <person name="Sako Y."/>
            <person name="Nakamura R."/>
        </authorList>
    </citation>
    <scope>NUCLEOTIDE SEQUENCE [LARGE SCALE GENOMIC DNA]</scope>
    <source>
        <strain evidence="4">110S</strain>
    </source>
</reference>
<evidence type="ECO:0000313" key="3">
    <source>
        <dbReference type="EMBL" id="GAP61877.1"/>
    </source>
</evidence>
<evidence type="ECO:0000313" key="4">
    <source>
        <dbReference type="Proteomes" id="UP000037784"/>
    </source>
</evidence>
<feature type="transmembrane region" description="Helical" evidence="2">
    <location>
        <begin position="31"/>
        <end position="52"/>
    </location>
</feature>
<keyword evidence="2" id="KW-1133">Transmembrane helix</keyword>
<keyword evidence="4" id="KW-1185">Reference proteome</keyword>
<keyword evidence="2" id="KW-0812">Transmembrane</keyword>
<dbReference type="InParanoid" id="A0A0N0RFA0"/>
<keyword evidence="2" id="KW-0472">Membrane</keyword>
<gene>
    <name evidence="3" type="ORF">ARMA_0300</name>
</gene>
<organism evidence="3 4">
    <name type="scientific">Ardenticatena maritima</name>
    <dbReference type="NCBI Taxonomy" id="872965"/>
    <lineage>
        <taxon>Bacteria</taxon>
        <taxon>Bacillati</taxon>
        <taxon>Chloroflexota</taxon>
        <taxon>Ardenticatenia</taxon>
        <taxon>Ardenticatenales</taxon>
        <taxon>Ardenticatenaceae</taxon>
        <taxon>Ardenticatena</taxon>
    </lineage>
</organism>
<comment type="caution">
    <text evidence="3">The sequence shown here is derived from an EMBL/GenBank/DDBJ whole genome shotgun (WGS) entry which is preliminary data.</text>
</comment>
<feature type="compositionally biased region" description="Basic residues" evidence="1">
    <location>
        <begin position="1"/>
        <end position="12"/>
    </location>
</feature>
<dbReference type="EMBL" id="BBZA01000017">
    <property type="protein sequence ID" value="GAP61877.1"/>
    <property type="molecule type" value="Genomic_DNA"/>
</dbReference>
<protein>
    <submittedName>
        <fullName evidence="3">Uncharacterized protein</fullName>
    </submittedName>
</protein>
<evidence type="ECO:0000256" key="1">
    <source>
        <dbReference type="SAM" id="MobiDB-lite"/>
    </source>
</evidence>
<sequence>MAKKNKSRKKKSSTVTYSTRRAAQMNRNTKIFYALSLLIVISMVLSLVAGFLSGGF</sequence>
<dbReference type="Proteomes" id="UP000037784">
    <property type="component" value="Unassembled WGS sequence"/>
</dbReference>
<reference evidence="3 4" key="1">
    <citation type="journal article" date="2015" name="Genome Announc.">
        <title>Draft Genome Sequence of a Heterotrophic Facultative Anaerobic Thermophilic Bacterium, Ardenticatena maritima Strain 110ST.</title>
        <authorList>
            <person name="Kawaichi S."/>
            <person name="Yoshida T."/>
            <person name="Sako Y."/>
            <person name="Nakamura R."/>
        </authorList>
    </citation>
    <scope>NUCLEOTIDE SEQUENCE [LARGE SCALE GENOMIC DNA]</scope>
    <source>
        <strain evidence="3 4">110S</strain>
    </source>
</reference>
<dbReference type="RefSeq" id="WP_160316926.1">
    <property type="nucleotide sequence ID" value="NZ_BBZA01000017.1"/>
</dbReference>
<accession>A0A0N0RFA0</accession>
<proteinExistence type="predicted"/>
<name>A0A0N0RFA0_9CHLR</name>